<proteinExistence type="predicted"/>
<protein>
    <submittedName>
        <fullName evidence="1">Uncharacterized protein</fullName>
    </submittedName>
</protein>
<evidence type="ECO:0000313" key="1">
    <source>
        <dbReference type="EMBL" id="KMP05896.1"/>
    </source>
</evidence>
<evidence type="ECO:0000313" key="2">
    <source>
        <dbReference type="Proteomes" id="UP000054565"/>
    </source>
</evidence>
<dbReference type="Proteomes" id="UP000054565">
    <property type="component" value="Unassembled WGS sequence"/>
</dbReference>
<organism evidence="1 2">
    <name type="scientific">Coccidioides immitis RMSCC 2394</name>
    <dbReference type="NCBI Taxonomy" id="404692"/>
    <lineage>
        <taxon>Eukaryota</taxon>
        <taxon>Fungi</taxon>
        <taxon>Dikarya</taxon>
        <taxon>Ascomycota</taxon>
        <taxon>Pezizomycotina</taxon>
        <taxon>Eurotiomycetes</taxon>
        <taxon>Eurotiomycetidae</taxon>
        <taxon>Onygenales</taxon>
        <taxon>Onygenaceae</taxon>
        <taxon>Coccidioides</taxon>
    </lineage>
</organism>
<accession>A0A0J6YAZ2</accession>
<name>A0A0J6YAZ2_COCIT</name>
<reference evidence="2" key="1">
    <citation type="journal article" date="2010" name="Genome Res.">
        <title>Population genomic sequencing of Coccidioides fungi reveals recent hybridization and transposon control.</title>
        <authorList>
            <person name="Neafsey D.E."/>
            <person name="Barker B.M."/>
            <person name="Sharpton T.J."/>
            <person name="Stajich J.E."/>
            <person name="Park D.J."/>
            <person name="Whiston E."/>
            <person name="Hung C.-Y."/>
            <person name="McMahan C."/>
            <person name="White J."/>
            <person name="Sykes S."/>
            <person name="Heiman D."/>
            <person name="Young S."/>
            <person name="Zeng Q."/>
            <person name="Abouelleil A."/>
            <person name="Aftuck L."/>
            <person name="Bessette D."/>
            <person name="Brown A."/>
            <person name="FitzGerald M."/>
            <person name="Lui A."/>
            <person name="Macdonald J.P."/>
            <person name="Priest M."/>
            <person name="Orbach M.J."/>
            <person name="Galgiani J.N."/>
            <person name="Kirkland T.N."/>
            <person name="Cole G.T."/>
            <person name="Birren B.W."/>
            <person name="Henn M.R."/>
            <person name="Taylor J.W."/>
            <person name="Rounsley S.D."/>
        </authorList>
    </citation>
    <scope>NUCLEOTIDE SEQUENCE [LARGE SCALE GENOMIC DNA]</scope>
    <source>
        <strain evidence="2">RMSCC 2394</strain>
    </source>
</reference>
<dbReference type="EMBL" id="DS028096">
    <property type="protein sequence ID" value="KMP05896.1"/>
    <property type="molecule type" value="Genomic_DNA"/>
</dbReference>
<sequence>MFSRSLVFALLLARPPSLPCISLHFPTLCSSSTITIVRLQIRTAKLPEMRMPISDWYVQSPPTIVEVLLRSSLPIEWSHSPTLTRSLKLPQLTRLSSLLSLSLSLSLASHSTALQIPA</sequence>
<dbReference type="AlphaFoldDB" id="A0A0J6YAZ2"/>
<gene>
    <name evidence="1" type="ORF">CIRG_05577</name>
</gene>